<dbReference type="InterPro" id="IPR025239">
    <property type="entry name" value="DUF4187"/>
</dbReference>
<protein>
    <submittedName>
        <fullName evidence="3">LANO_0C04566g1_1</fullName>
    </submittedName>
</protein>
<feature type="region of interest" description="Disordered" evidence="1">
    <location>
        <begin position="1"/>
        <end position="69"/>
    </location>
</feature>
<feature type="region of interest" description="Disordered" evidence="1">
    <location>
        <begin position="195"/>
        <end position="214"/>
    </location>
</feature>
<evidence type="ECO:0000256" key="1">
    <source>
        <dbReference type="SAM" id="MobiDB-lite"/>
    </source>
</evidence>
<dbReference type="InterPro" id="IPR000467">
    <property type="entry name" value="G_patch_dom"/>
</dbReference>
<dbReference type="OrthoDB" id="786951at2759"/>
<accession>A0A1G4J713</accession>
<proteinExistence type="predicted"/>
<keyword evidence="4" id="KW-1185">Reference proteome</keyword>
<dbReference type="SMART" id="SM00443">
    <property type="entry name" value="G_patch"/>
    <property type="match status" value="1"/>
</dbReference>
<dbReference type="GO" id="GO:0003676">
    <property type="term" value="F:nucleic acid binding"/>
    <property type="evidence" value="ECO:0007669"/>
    <property type="project" value="InterPro"/>
</dbReference>
<evidence type="ECO:0000313" key="3">
    <source>
        <dbReference type="EMBL" id="SCU85537.1"/>
    </source>
</evidence>
<dbReference type="Pfam" id="PF13821">
    <property type="entry name" value="DUF4187"/>
    <property type="match status" value="1"/>
</dbReference>
<feature type="region of interest" description="Disordered" evidence="1">
    <location>
        <begin position="224"/>
        <end position="256"/>
    </location>
</feature>
<feature type="region of interest" description="Disordered" evidence="1">
    <location>
        <begin position="101"/>
        <end position="146"/>
    </location>
</feature>
<sequence length="310" mass="35425">MTKRDAITADKHDRQKRAKLTAEDGKEDINSGIDEEDYMTMIIGDDSPVQAKHQTQSQSQKVDRNQEQASKILPKGFAMMSKMGFKLGEALGQNEESAIKEPISASIRRGPRGINISQQPSKEENSSANEADFQRWTQNNGERSKKMHTLHKMQKMALELSGDVDRFEIDSDPRDFNCLWRRYVMELQQKLKPPDYSIQEKSHQSADFSSKAQDVEAKVAQHRELYSSSLRNRDQDTETKLSPSRDSSSSESERDEELSIFEELSIDQQVLGVHTHLRTGFFYCIYCGAQYSSEEDLYKNCPGPTEEDHT</sequence>
<feature type="compositionally biased region" description="Basic and acidic residues" evidence="1">
    <location>
        <begin position="20"/>
        <end position="29"/>
    </location>
</feature>
<dbReference type="PANTHER" id="PTHR21032:SF0">
    <property type="entry name" value="G PATCH DOMAIN-CONTAINING PROTEIN 11"/>
    <property type="match status" value="1"/>
</dbReference>
<organism evidence="3 4">
    <name type="scientific">Lachancea nothofagi CBS 11611</name>
    <dbReference type="NCBI Taxonomy" id="1266666"/>
    <lineage>
        <taxon>Eukaryota</taxon>
        <taxon>Fungi</taxon>
        <taxon>Dikarya</taxon>
        <taxon>Ascomycota</taxon>
        <taxon>Saccharomycotina</taxon>
        <taxon>Saccharomycetes</taxon>
        <taxon>Saccharomycetales</taxon>
        <taxon>Saccharomycetaceae</taxon>
        <taxon>Lachancea</taxon>
    </lineage>
</organism>
<dbReference type="EMBL" id="LT598446">
    <property type="protein sequence ID" value="SCU85537.1"/>
    <property type="molecule type" value="Genomic_DNA"/>
</dbReference>
<dbReference type="PROSITE" id="PS50174">
    <property type="entry name" value="G_PATCH"/>
    <property type="match status" value="1"/>
</dbReference>
<dbReference type="GO" id="GO:0000776">
    <property type="term" value="C:kinetochore"/>
    <property type="evidence" value="ECO:0007669"/>
    <property type="project" value="TreeGrafter"/>
</dbReference>
<evidence type="ECO:0000259" key="2">
    <source>
        <dbReference type="PROSITE" id="PS50174"/>
    </source>
</evidence>
<gene>
    <name evidence="3" type="ORF">LANO_0C04566G</name>
</gene>
<evidence type="ECO:0000313" key="4">
    <source>
        <dbReference type="Proteomes" id="UP000189911"/>
    </source>
</evidence>
<dbReference type="SMART" id="SM01173">
    <property type="entry name" value="DUF4187"/>
    <property type="match status" value="1"/>
</dbReference>
<feature type="compositionally biased region" description="Basic and acidic residues" evidence="1">
    <location>
        <begin position="224"/>
        <end position="239"/>
    </location>
</feature>
<reference evidence="4" key="1">
    <citation type="submission" date="2016-03" db="EMBL/GenBank/DDBJ databases">
        <authorList>
            <person name="Devillers Hugo."/>
        </authorList>
    </citation>
    <scope>NUCLEOTIDE SEQUENCE [LARGE SCALE GENOMIC DNA]</scope>
</reference>
<feature type="compositionally biased region" description="Low complexity" evidence="1">
    <location>
        <begin position="241"/>
        <end position="250"/>
    </location>
</feature>
<dbReference type="PANTHER" id="PTHR21032">
    <property type="entry name" value="G PATCH DOMAIN-CONTAINING PROTEIN 11"/>
    <property type="match status" value="1"/>
</dbReference>
<feature type="domain" description="G-patch" evidence="2">
    <location>
        <begin position="72"/>
        <end position="119"/>
    </location>
</feature>
<feature type="compositionally biased region" description="Basic and acidic residues" evidence="1">
    <location>
        <begin position="1"/>
        <end position="13"/>
    </location>
</feature>
<dbReference type="Pfam" id="PF01585">
    <property type="entry name" value="G-patch"/>
    <property type="match status" value="1"/>
</dbReference>
<dbReference type="InterPro" id="IPR039249">
    <property type="entry name" value="GPATCH11"/>
</dbReference>
<name>A0A1G4J713_9SACH</name>
<dbReference type="AlphaFoldDB" id="A0A1G4J713"/>
<dbReference type="Proteomes" id="UP000189911">
    <property type="component" value="Chromosome C"/>
</dbReference>